<gene>
    <name evidence="1" type="ORF">NOI20_06835</name>
</gene>
<keyword evidence="2" id="KW-1185">Reference proteome</keyword>
<dbReference type="GO" id="GO:0015562">
    <property type="term" value="F:efflux transmembrane transporter activity"/>
    <property type="evidence" value="ECO:0007669"/>
    <property type="project" value="TreeGrafter"/>
</dbReference>
<name>A0AAJ1UC29_9RHOB</name>
<dbReference type="Gene3D" id="1.10.287.470">
    <property type="entry name" value="Helix hairpin bin"/>
    <property type="match status" value="1"/>
</dbReference>
<accession>A0AAJ1UC29</accession>
<sequence length="492" mass="51943">MRFLRQSLTGLVLLAITLGVLFYAGITVKNALEARMAREARPPQSRERVFSVNVVTARESTEQPVLTAYGEVQSSRTLDIRAAVGGTVIWLAPGFVDGGRVEKGAPLLRIDPANAQSALDRAESTLLDARAEARDGARALAIAKDELIAAEDQAKLRERAFERARDLRTRGVGTDAAVETAELAAAAARAAVLAKRQALAQAEARIDQAATLTSRAEIAREEAQRDLADTEIAAGFSGTLSDVIVVEGGLVSANEKLATLVDADALEVAFRLSTQGYARLLDAAGNLTPAPVRAVLASNGTGQNGAGVTANGRLARASAQVGEGQTGRLVYAQLERARGFKPGDFVTVEIEEAPLTGVYRLPAGALGPGGDVLILGADDRLETVEVRLERRQGDEVLVRAQALEGKEVVTRRSPLLGAGIKVKPIRAAGAGEAAPEQPEMLELSEERRAKLVAFVEGNSRMPDEAKARLLAQLAKPQVPAATVERIESRIGG</sequence>
<dbReference type="Proteomes" id="UP001227162">
    <property type="component" value="Unassembled WGS sequence"/>
</dbReference>
<dbReference type="EMBL" id="JANFFA010000001">
    <property type="protein sequence ID" value="MDQ2093821.1"/>
    <property type="molecule type" value="Genomic_DNA"/>
</dbReference>
<reference evidence="1" key="2">
    <citation type="submission" date="2023-04" db="EMBL/GenBank/DDBJ databases">
        <title>'Rhodoalgimonas zhirmunskyi' gen. nov., isolated from a red alga.</title>
        <authorList>
            <person name="Nedashkovskaya O.I."/>
            <person name="Otstavnykh N.Y."/>
            <person name="Bystritskaya E.P."/>
            <person name="Balabanova L.A."/>
            <person name="Isaeva M.P."/>
        </authorList>
    </citation>
    <scope>NUCLEOTIDE SEQUENCE</scope>
    <source>
        <strain evidence="1">10Alg 79</strain>
    </source>
</reference>
<reference evidence="1" key="1">
    <citation type="submission" date="2022-07" db="EMBL/GenBank/DDBJ databases">
        <authorList>
            <person name="Otstavnykh N."/>
            <person name="Isaeva M."/>
            <person name="Bystritskaya E."/>
        </authorList>
    </citation>
    <scope>NUCLEOTIDE SEQUENCE</scope>
    <source>
        <strain evidence="1">10Alg 79</strain>
    </source>
</reference>
<dbReference type="RefSeq" id="WP_317625400.1">
    <property type="nucleotide sequence ID" value="NZ_JANFFA010000001.1"/>
</dbReference>
<dbReference type="Gene3D" id="2.40.50.100">
    <property type="match status" value="1"/>
</dbReference>
<dbReference type="PANTHER" id="PTHR30469">
    <property type="entry name" value="MULTIDRUG RESISTANCE PROTEIN MDTA"/>
    <property type="match status" value="1"/>
</dbReference>
<evidence type="ECO:0000313" key="2">
    <source>
        <dbReference type="Proteomes" id="UP001227162"/>
    </source>
</evidence>
<organism evidence="1 2">
    <name type="scientific">Rhodalgimonas zhirmunskyi</name>
    <dbReference type="NCBI Taxonomy" id="2964767"/>
    <lineage>
        <taxon>Bacteria</taxon>
        <taxon>Pseudomonadati</taxon>
        <taxon>Pseudomonadota</taxon>
        <taxon>Alphaproteobacteria</taxon>
        <taxon>Rhodobacterales</taxon>
        <taxon>Roseobacteraceae</taxon>
        <taxon>Rhodalgimonas</taxon>
    </lineage>
</organism>
<proteinExistence type="predicted"/>
<dbReference type="PANTHER" id="PTHR30469:SF15">
    <property type="entry name" value="HLYD FAMILY OF SECRETION PROTEINS"/>
    <property type="match status" value="1"/>
</dbReference>
<dbReference type="AlphaFoldDB" id="A0AAJ1UC29"/>
<dbReference type="SUPFAM" id="SSF111369">
    <property type="entry name" value="HlyD-like secretion proteins"/>
    <property type="match status" value="1"/>
</dbReference>
<evidence type="ECO:0000313" key="1">
    <source>
        <dbReference type="EMBL" id="MDQ2093821.1"/>
    </source>
</evidence>
<dbReference type="GO" id="GO:1990281">
    <property type="term" value="C:efflux pump complex"/>
    <property type="evidence" value="ECO:0007669"/>
    <property type="project" value="TreeGrafter"/>
</dbReference>
<dbReference type="Gene3D" id="2.40.420.20">
    <property type="match status" value="1"/>
</dbReference>
<protein>
    <submittedName>
        <fullName evidence="1">Efflux transporter periplasmic adaptor subunit</fullName>
    </submittedName>
</protein>
<dbReference type="Gene3D" id="2.40.30.170">
    <property type="match status" value="1"/>
</dbReference>
<comment type="caution">
    <text evidence="1">The sequence shown here is derived from an EMBL/GenBank/DDBJ whole genome shotgun (WGS) entry which is preliminary data.</text>
</comment>